<proteinExistence type="predicted"/>
<accession>A0A546XJ96</accession>
<keyword evidence="1" id="KW-0560">Oxidoreductase</keyword>
<dbReference type="GO" id="GO:0005737">
    <property type="term" value="C:cytoplasm"/>
    <property type="evidence" value="ECO:0007669"/>
    <property type="project" value="TreeGrafter"/>
</dbReference>
<feature type="domain" description="FAD dependent oxidoreductase" evidence="2">
    <location>
        <begin position="41"/>
        <end position="403"/>
    </location>
</feature>
<dbReference type="RefSeq" id="WP_142859770.1">
    <property type="nucleotide sequence ID" value="NZ_SGOE01000011.1"/>
</dbReference>
<dbReference type="Gene3D" id="3.30.9.10">
    <property type="entry name" value="D-Amino Acid Oxidase, subunit A, domain 2"/>
    <property type="match status" value="1"/>
</dbReference>
<dbReference type="GO" id="GO:0016491">
    <property type="term" value="F:oxidoreductase activity"/>
    <property type="evidence" value="ECO:0007669"/>
    <property type="project" value="UniProtKB-KW"/>
</dbReference>
<dbReference type="AlphaFoldDB" id="A0A546XJ96"/>
<dbReference type="EMBL" id="SGOE01000011">
    <property type="protein sequence ID" value="TRB00823.1"/>
    <property type="molecule type" value="Genomic_DNA"/>
</dbReference>
<comment type="caution">
    <text evidence="3">The sequence shown here is derived from an EMBL/GenBank/DDBJ whole genome shotgun (WGS) entry which is preliminary data.</text>
</comment>
<protein>
    <submittedName>
        <fullName evidence="3">FAD-dependent oxidoreductase</fullName>
    </submittedName>
</protein>
<sequence length="476" mass="52408">MDLLAAVRSDVEREFSWWQKDVRSLFGTPRQPPLTSRMDVDVAIVGGGFTGLWTALILKERNPQLRVAILDAYRCGDGASSRNGGNVHGYWGALPTLLPIFGADKSIEAARLGTVAQGRLRKFATAHRRDVWWVEEGYLRVATSPAQVKKIREFVRTARDLGLGDTLRQLPQGELRELCNSPRFLEGLLFTEGATVNPGRLVHELRQAALDAGISIFENSPVRRVQKGSVNFVETDRGAVTARDVVLATYTGTMGLSPVAKSTTLFSSFPVMSDPDPEYLESINYRKARGLADLRMFTHYFRRTNDGRVLMGSGSGPLEWGSAHNSEKLRNDGASARRAAIGLQRFFPGMSGGVATSWGYPIEVTSDRLPYFGTLQGSRIHYGSGYSGHGVNATVIAGECLSSLILNQKDEWTTSAFCSRNRMTFPIEPFRFVGGTMVRDAIVRCEDAEDAGRRQPLIAQAISNLPRVMGMRVGTR</sequence>
<dbReference type="SUPFAM" id="SSF51905">
    <property type="entry name" value="FAD/NAD(P)-binding domain"/>
    <property type="match status" value="1"/>
</dbReference>
<dbReference type="InterPro" id="IPR006076">
    <property type="entry name" value="FAD-dep_OxRdtase"/>
</dbReference>
<dbReference type="InterPro" id="IPR036188">
    <property type="entry name" value="FAD/NAD-bd_sf"/>
</dbReference>
<dbReference type="Proteomes" id="UP000317023">
    <property type="component" value="Unassembled WGS sequence"/>
</dbReference>
<name>A0A546XJ96_AGRTU</name>
<reference evidence="3 4" key="1">
    <citation type="journal article" date="2019" name="Appl. Microbiol. Biotechnol.">
        <title>Differential efficiency of wild type rhizogenic strains for rol gene transformation of plants.</title>
        <authorList>
            <person name="Desmet S."/>
            <person name="De Keyser E."/>
            <person name="Van Vaerenbergh J."/>
            <person name="Baeyen S."/>
            <person name="Van Huylenbroeck J."/>
            <person name="Geelen D."/>
            <person name="Dhooghe E."/>
        </authorList>
    </citation>
    <scope>NUCLEOTIDE SEQUENCE [LARGE SCALE GENOMIC DNA]</scope>
    <source>
        <strain evidence="3 4">MAFF210266</strain>
    </source>
</reference>
<dbReference type="Pfam" id="PF01266">
    <property type="entry name" value="DAO"/>
    <property type="match status" value="1"/>
</dbReference>
<organism evidence="3 4">
    <name type="scientific">Agrobacterium tumefaciens</name>
    <dbReference type="NCBI Taxonomy" id="358"/>
    <lineage>
        <taxon>Bacteria</taxon>
        <taxon>Pseudomonadati</taxon>
        <taxon>Pseudomonadota</taxon>
        <taxon>Alphaproteobacteria</taxon>
        <taxon>Hyphomicrobiales</taxon>
        <taxon>Rhizobiaceae</taxon>
        <taxon>Rhizobium/Agrobacterium group</taxon>
        <taxon>Agrobacterium</taxon>
        <taxon>Agrobacterium tumefaciens complex</taxon>
    </lineage>
</organism>
<evidence type="ECO:0000259" key="2">
    <source>
        <dbReference type="Pfam" id="PF01266"/>
    </source>
</evidence>
<evidence type="ECO:0000313" key="3">
    <source>
        <dbReference type="EMBL" id="TRB00823.1"/>
    </source>
</evidence>
<gene>
    <name evidence="3" type="ORF">EXN61_25115</name>
</gene>
<evidence type="ECO:0000313" key="4">
    <source>
        <dbReference type="Proteomes" id="UP000317023"/>
    </source>
</evidence>
<dbReference type="PANTHER" id="PTHR13847:SF285">
    <property type="entry name" value="FAD DEPENDENT OXIDOREDUCTASE DOMAIN-CONTAINING PROTEIN"/>
    <property type="match status" value="1"/>
</dbReference>
<evidence type="ECO:0000256" key="1">
    <source>
        <dbReference type="ARBA" id="ARBA00023002"/>
    </source>
</evidence>
<dbReference type="Gene3D" id="3.50.50.60">
    <property type="entry name" value="FAD/NAD(P)-binding domain"/>
    <property type="match status" value="1"/>
</dbReference>
<dbReference type="PANTHER" id="PTHR13847">
    <property type="entry name" value="SARCOSINE DEHYDROGENASE-RELATED"/>
    <property type="match status" value="1"/>
</dbReference>